<proteinExistence type="predicted"/>
<name>A0AAW0FSS2_9APHY</name>
<organism evidence="7 8">
    <name type="scientific">Cerrena zonata</name>
    <dbReference type="NCBI Taxonomy" id="2478898"/>
    <lineage>
        <taxon>Eukaryota</taxon>
        <taxon>Fungi</taxon>
        <taxon>Dikarya</taxon>
        <taxon>Basidiomycota</taxon>
        <taxon>Agaricomycotina</taxon>
        <taxon>Agaricomycetes</taxon>
        <taxon>Polyporales</taxon>
        <taxon>Cerrenaceae</taxon>
        <taxon>Cerrena</taxon>
    </lineage>
</organism>
<keyword evidence="3 6" id="KW-1133">Transmembrane helix</keyword>
<sequence length="628" mass="67279">MVAGRHIHLIHRQFNRDGSILLGPGGQIVASDPVASPTSAPGPSAISVASVSQVAALDLDQNAENTLPAARIPSETLIPMGATSSVSVATVTLSSSSAPTYLATPSSMEAASQIPSTLSSTQASSSMEASSTSTASPPSSYSSMSTVSINSLTTASSTPSAVSAVVAPPHHKMSLYFGIAVAAIAVISLVLALTVWFCRTRKRSRALSSSENMDNWPWDPDHDARHLENGARSWDEVPVTEIKYGSSPRGLFELPLGYDLNGNGGVYEPPRNPPNANSYPTVHLNAHQSVPDLAPDAGRLQVTNYMPGDISSSDEASRANSRQGAQSEYGSPVLALDSARPRFLTLDGNGLDVPWTVKLSDKSFVDLPELPFPGSTPASAHLTKADNEGWAASIRSNILNAFHAVVGTPSPLHDTFTQVPERRDTRRSIRSQVAELETGETLQRKNTVLSTQSDYGGDLVRLASVHRDGSKDWEDLSLWMSGDGSVVLPEQPPAAVIKTRDRSQPGTMSRTHSGCEVSVHRNDTPRILTPGLISRQSSLSLSRPASPQTRKKTLLQMRKSRKTGRKSRRPPLLSRTSSIYSTLSVGSDMSRNSSISKDPLTEQEKFASLALRERRKRLMSTATDFVES</sequence>
<evidence type="ECO:0000256" key="2">
    <source>
        <dbReference type="ARBA" id="ARBA00022692"/>
    </source>
</evidence>
<dbReference type="AlphaFoldDB" id="A0AAW0FSS2"/>
<accession>A0AAW0FSS2</accession>
<evidence type="ECO:0000313" key="7">
    <source>
        <dbReference type="EMBL" id="KAK7684375.1"/>
    </source>
</evidence>
<keyword evidence="8" id="KW-1185">Reference proteome</keyword>
<feature type="region of interest" description="Disordered" evidence="5">
    <location>
        <begin position="305"/>
        <end position="331"/>
    </location>
</feature>
<dbReference type="EMBL" id="JASBNA010000025">
    <property type="protein sequence ID" value="KAK7684375.1"/>
    <property type="molecule type" value="Genomic_DNA"/>
</dbReference>
<evidence type="ECO:0000256" key="4">
    <source>
        <dbReference type="ARBA" id="ARBA00023136"/>
    </source>
</evidence>
<dbReference type="Proteomes" id="UP001385951">
    <property type="component" value="Unassembled WGS sequence"/>
</dbReference>
<dbReference type="InterPro" id="IPR051694">
    <property type="entry name" value="Immunoregulatory_rcpt-like"/>
</dbReference>
<feature type="region of interest" description="Disordered" evidence="5">
    <location>
        <begin position="527"/>
        <end position="574"/>
    </location>
</feature>
<feature type="compositionally biased region" description="Basic residues" evidence="5">
    <location>
        <begin position="549"/>
        <end position="569"/>
    </location>
</feature>
<dbReference type="PANTHER" id="PTHR15549">
    <property type="entry name" value="PAIRED IMMUNOGLOBULIN-LIKE TYPE 2 RECEPTOR"/>
    <property type="match status" value="1"/>
</dbReference>
<comment type="subcellular location">
    <subcellularLocation>
        <location evidence="1">Membrane</location>
        <topology evidence="1">Single-pass membrane protein</topology>
    </subcellularLocation>
</comment>
<evidence type="ECO:0000256" key="1">
    <source>
        <dbReference type="ARBA" id="ARBA00004167"/>
    </source>
</evidence>
<protein>
    <recommendedName>
        <fullName evidence="9">Transmembrane protein</fullName>
    </recommendedName>
</protein>
<keyword evidence="2 6" id="KW-0812">Transmembrane</keyword>
<dbReference type="GO" id="GO:0016020">
    <property type="term" value="C:membrane"/>
    <property type="evidence" value="ECO:0007669"/>
    <property type="project" value="UniProtKB-SubCell"/>
</dbReference>
<feature type="compositionally biased region" description="Low complexity" evidence="5">
    <location>
        <begin position="115"/>
        <end position="142"/>
    </location>
</feature>
<keyword evidence="4 6" id="KW-0472">Membrane</keyword>
<feature type="compositionally biased region" description="Polar residues" evidence="5">
    <location>
        <begin position="310"/>
        <end position="329"/>
    </location>
</feature>
<gene>
    <name evidence="7" type="ORF">QCA50_012322</name>
</gene>
<comment type="caution">
    <text evidence="7">The sequence shown here is derived from an EMBL/GenBank/DDBJ whole genome shotgun (WGS) entry which is preliminary data.</text>
</comment>
<feature type="compositionally biased region" description="Low complexity" evidence="5">
    <location>
        <begin position="534"/>
        <end position="548"/>
    </location>
</feature>
<evidence type="ECO:0008006" key="9">
    <source>
        <dbReference type="Google" id="ProtNLM"/>
    </source>
</evidence>
<evidence type="ECO:0000313" key="8">
    <source>
        <dbReference type="Proteomes" id="UP001385951"/>
    </source>
</evidence>
<feature type="transmembrane region" description="Helical" evidence="6">
    <location>
        <begin position="175"/>
        <end position="198"/>
    </location>
</feature>
<reference evidence="7 8" key="1">
    <citation type="submission" date="2022-09" db="EMBL/GenBank/DDBJ databases">
        <authorList>
            <person name="Palmer J.M."/>
        </authorList>
    </citation>
    <scope>NUCLEOTIDE SEQUENCE [LARGE SCALE GENOMIC DNA]</scope>
    <source>
        <strain evidence="7 8">DSM 7382</strain>
    </source>
</reference>
<feature type="region of interest" description="Disordered" evidence="5">
    <location>
        <begin position="112"/>
        <end position="142"/>
    </location>
</feature>
<evidence type="ECO:0000256" key="5">
    <source>
        <dbReference type="SAM" id="MobiDB-lite"/>
    </source>
</evidence>
<evidence type="ECO:0000256" key="3">
    <source>
        <dbReference type="ARBA" id="ARBA00022989"/>
    </source>
</evidence>
<evidence type="ECO:0000256" key="6">
    <source>
        <dbReference type="SAM" id="Phobius"/>
    </source>
</evidence>
<dbReference type="GO" id="GO:0071944">
    <property type="term" value="C:cell periphery"/>
    <property type="evidence" value="ECO:0007669"/>
    <property type="project" value="UniProtKB-ARBA"/>
</dbReference>